<dbReference type="AlphaFoldDB" id="A0A6G1ARF7"/>
<gene>
    <name evidence="1" type="primary">Pol_319</name>
    <name evidence="1" type="ORF">FOF47_R07448</name>
</gene>
<reference evidence="1 2" key="1">
    <citation type="submission" date="2019-11" db="EMBL/GenBank/DDBJ databases">
        <authorList>
            <person name="Yang C."/>
            <person name="Li F."/>
        </authorList>
    </citation>
    <scope>NUCLEOTIDE SEQUENCE [LARGE SCALE GENOMIC DNA]</scope>
    <source>
        <strain evidence="1">KB4526</strain>
        <tissue evidence="1">Muscle</tissue>
    </source>
</reference>
<evidence type="ECO:0000313" key="2">
    <source>
        <dbReference type="Proteomes" id="UP000475037"/>
    </source>
</evidence>
<feature type="non-terminal residue" evidence="1">
    <location>
        <position position="1"/>
    </location>
</feature>
<evidence type="ECO:0000313" key="1">
    <source>
        <dbReference type="EMBL" id="KAF0878338.1"/>
    </source>
</evidence>
<comment type="caution">
    <text evidence="1">The sequence shown here is derived from an EMBL/GenBank/DDBJ whole genome shotgun (WGS) entry which is preliminary data.</text>
</comment>
<proteinExistence type="predicted"/>
<organism evidence="1 2">
    <name type="scientific">Crocuta crocuta</name>
    <name type="common">Spotted hyena</name>
    <dbReference type="NCBI Taxonomy" id="9678"/>
    <lineage>
        <taxon>Eukaryota</taxon>
        <taxon>Metazoa</taxon>
        <taxon>Chordata</taxon>
        <taxon>Craniata</taxon>
        <taxon>Vertebrata</taxon>
        <taxon>Euteleostomi</taxon>
        <taxon>Mammalia</taxon>
        <taxon>Eutheria</taxon>
        <taxon>Laurasiatheria</taxon>
        <taxon>Carnivora</taxon>
        <taxon>Feliformia</taxon>
        <taxon>Hyaenidae</taxon>
        <taxon>Crocuta</taxon>
    </lineage>
</organism>
<accession>A0A6G1ARF7</accession>
<dbReference type="EMBL" id="VOAJ01003954">
    <property type="protein sequence ID" value="KAF0878338.1"/>
    <property type="molecule type" value="Genomic_DNA"/>
</dbReference>
<protein>
    <submittedName>
        <fullName evidence="1">LORF2 protein</fullName>
    </submittedName>
</protein>
<keyword evidence="2" id="KW-1185">Reference proteome</keyword>
<dbReference type="Proteomes" id="UP000475037">
    <property type="component" value="Unassembled WGS sequence"/>
</dbReference>
<name>A0A6G1ARF7_CROCR</name>
<sequence>CGAAGALNHHWCECKMVQPLWKTIWRFLKLNILLPYNPAVTLLGIYPEELKIYIPTKGTWMAQLDMETTTCPSMGEWIKKWWCMFNGIHSAIKKKEILPFVITWMDPKGSLLAAVNYMEKDKYCMTSPTRGL</sequence>
<feature type="non-terminal residue" evidence="1">
    <location>
        <position position="132"/>
    </location>
</feature>